<dbReference type="Pfam" id="PF19295">
    <property type="entry name" value="SufBD_N"/>
    <property type="match status" value="1"/>
</dbReference>
<feature type="domain" description="SUF system FeS cluster assembly SufBD core" evidence="1">
    <location>
        <begin position="152"/>
        <end position="379"/>
    </location>
</feature>
<evidence type="ECO:0000313" key="3">
    <source>
        <dbReference type="EMBL" id="SUZ84204.1"/>
    </source>
</evidence>
<sequence length="410" mass="46146">MINRDYFSDKVHPMREKAFSKFLEIGLPTKKWEDWRFTDLSSISNSNFRISEKQDAPNDDVDISQYQIDDVETIVIYNGHYLETLSSIPSGIQLLSGLDYLEKTNWEFKSPERSPFDLLNTAFMDSGMSIVVDQNVIVEKPIRMLFISSGLESLMVTPRIHIDLGESSSATFIEDHRGDSNSFFQNGSTFVTLKQNAQLDHIRIQSNSVTTANIVNIQVEQNADSRYTFFQFADGSQLGRLNIYNELKGEGANSDINGLTLSNDSQHLDNHIITDHQVPHCSSSQNFKTVLQDYSSGVFNGRTIVRKDAQKTDSSQSNKNLLLSKSALMNSNPQLEIYADDVKCAHGSSTGTLDKNALFYLRSRGLDVMSAKALLVRGFATELLDLVKHDGTRDFITDRFDSWLSENTTA</sequence>
<gene>
    <name evidence="3" type="ORF">METZ01_LOCUS37058</name>
</gene>
<dbReference type="InterPro" id="IPR037284">
    <property type="entry name" value="SUF_FeS_clus_asmbl_SufBD_sf"/>
</dbReference>
<feature type="domain" description="SUF system FeS cluster assembly SufBD N-terminal" evidence="2">
    <location>
        <begin position="9"/>
        <end position="143"/>
    </location>
</feature>
<name>A0A381QZ08_9ZZZZ</name>
<dbReference type="GO" id="GO:0016226">
    <property type="term" value="P:iron-sulfur cluster assembly"/>
    <property type="evidence" value="ECO:0007669"/>
    <property type="project" value="InterPro"/>
</dbReference>
<evidence type="ECO:0000259" key="2">
    <source>
        <dbReference type="Pfam" id="PF19295"/>
    </source>
</evidence>
<reference evidence="3" key="1">
    <citation type="submission" date="2018-05" db="EMBL/GenBank/DDBJ databases">
        <authorList>
            <person name="Lanie J.A."/>
            <person name="Ng W.-L."/>
            <person name="Kazmierczak K.M."/>
            <person name="Andrzejewski T.M."/>
            <person name="Davidsen T.M."/>
            <person name="Wayne K.J."/>
            <person name="Tettelin H."/>
            <person name="Glass J.I."/>
            <person name="Rusch D."/>
            <person name="Podicherti R."/>
            <person name="Tsui H.-C.T."/>
            <person name="Winkler M.E."/>
        </authorList>
    </citation>
    <scope>NUCLEOTIDE SEQUENCE</scope>
</reference>
<protein>
    <recommendedName>
        <fullName evidence="4">Fe-S cluster assembly protein SufD</fullName>
    </recommendedName>
</protein>
<dbReference type="PANTHER" id="PTHR43575:SF1">
    <property type="entry name" value="PROTEIN ABCI7, CHLOROPLASTIC"/>
    <property type="match status" value="1"/>
</dbReference>
<dbReference type="PANTHER" id="PTHR43575">
    <property type="entry name" value="PROTEIN ABCI7, CHLOROPLASTIC"/>
    <property type="match status" value="1"/>
</dbReference>
<evidence type="ECO:0008006" key="4">
    <source>
        <dbReference type="Google" id="ProtNLM"/>
    </source>
</evidence>
<dbReference type="NCBIfam" id="TIGR01981">
    <property type="entry name" value="sufD"/>
    <property type="match status" value="1"/>
</dbReference>
<dbReference type="SUPFAM" id="SSF101960">
    <property type="entry name" value="Stabilizer of iron transporter SufD"/>
    <property type="match status" value="1"/>
</dbReference>
<dbReference type="InterPro" id="IPR045595">
    <property type="entry name" value="SufBD_N"/>
</dbReference>
<dbReference type="Pfam" id="PF01458">
    <property type="entry name" value="SUFBD_core"/>
    <property type="match status" value="1"/>
</dbReference>
<proteinExistence type="predicted"/>
<dbReference type="InterPro" id="IPR055346">
    <property type="entry name" value="Fe-S_cluster_assembly_SufBD"/>
</dbReference>
<accession>A0A381QZ08</accession>
<dbReference type="InterPro" id="IPR011542">
    <property type="entry name" value="SUF_FeS_clus_asmbl_SufD"/>
</dbReference>
<organism evidence="3">
    <name type="scientific">marine metagenome</name>
    <dbReference type="NCBI Taxonomy" id="408172"/>
    <lineage>
        <taxon>unclassified sequences</taxon>
        <taxon>metagenomes</taxon>
        <taxon>ecological metagenomes</taxon>
    </lineage>
</organism>
<dbReference type="EMBL" id="UINC01001584">
    <property type="protein sequence ID" value="SUZ84204.1"/>
    <property type="molecule type" value="Genomic_DNA"/>
</dbReference>
<dbReference type="InterPro" id="IPR000825">
    <property type="entry name" value="SUF_FeS_clus_asmbl_SufBD_core"/>
</dbReference>
<dbReference type="AlphaFoldDB" id="A0A381QZ08"/>
<evidence type="ECO:0000259" key="1">
    <source>
        <dbReference type="Pfam" id="PF01458"/>
    </source>
</evidence>